<feature type="domain" description="RelA/SpoT" evidence="1">
    <location>
        <begin position="50"/>
        <end position="186"/>
    </location>
</feature>
<comment type="caution">
    <text evidence="2">The sequence shown here is derived from an EMBL/GenBank/DDBJ whole genome shotgun (WGS) entry which is preliminary data.</text>
</comment>
<keyword evidence="3" id="KW-1185">Reference proteome</keyword>
<organism evidence="2 3">
    <name type="scientific">Clostridium mobile</name>
    <dbReference type="NCBI Taxonomy" id="2841512"/>
    <lineage>
        <taxon>Bacteria</taxon>
        <taxon>Bacillati</taxon>
        <taxon>Bacillota</taxon>
        <taxon>Clostridia</taxon>
        <taxon>Eubacteriales</taxon>
        <taxon>Clostridiaceae</taxon>
        <taxon>Clostridium</taxon>
    </lineage>
</organism>
<dbReference type="SMART" id="SM00954">
    <property type="entry name" value="RelA_SpoT"/>
    <property type="match status" value="1"/>
</dbReference>
<sequence>MELEMFNYINEVIRNFDKLYDELEIGSKEIELYFEKILEENNEGFLNITTRVKSSSSLREKIIRNQYYKKYSSAEELLLNLSDLIGVRIECRFVEDENNIYKVLKEYFNVKSEDGYFYNDKNKNIKLDLNGKQPQEQRNGFEIYRVDGVFILRDKCINFELQIKSLVNIFWGEIEHKVIYKNNNYILRDKFLKEMMWSVKKNLSMIDNQLLIIYDQFNKISSTDSETRKKNLEGVLSKIIYDIFSARMRESIGFVVDFKNSCDAIMQYIFRTNNAENIQEYNNTLINTFSRLNDIDKDQISFHNKIQLEREVIFDDQFSEIVGGKILSSLNKDFQWNLFFKILFEIELGNNAEDFESFIKYFKNVFYNNKSFKKIYLFFEKEEGEEIVNSIMKELAACFVKVDNISFIYDGNMKNINNIIDNTVKIILANVNTYEEWKNGEDIFLSLFSLKVLSIFDYKIETSKVKELIEKIKNSSTRIQISEGILKYIDKLEILSEITAKDALQLIRTNNIK</sequence>
<dbReference type="PANTHER" id="PTHR41773">
    <property type="entry name" value="GTP PYROPHOSPHATASE-RELATED"/>
    <property type="match status" value="1"/>
</dbReference>
<dbReference type="PANTHER" id="PTHR41773:SF1">
    <property type="entry name" value="RELA_SPOT DOMAIN-CONTAINING PROTEIN"/>
    <property type="match status" value="1"/>
</dbReference>
<dbReference type="EMBL" id="JAHLQF010000001">
    <property type="protein sequence ID" value="MBU5483191.1"/>
    <property type="molecule type" value="Genomic_DNA"/>
</dbReference>
<evidence type="ECO:0000313" key="3">
    <source>
        <dbReference type="Proteomes" id="UP000726170"/>
    </source>
</evidence>
<dbReference type="Pfam" id="PF04607">
    <property type="entry name" value="RelA_SpoT"/>
    <property type="match status" value="1"/>
</dbReference>
<proteinExistence type="predicted"/>
<dbReference type="InterPro" id="IPR007685">
    <property type="entry name" value="RelA_SpoT"/>
</dbReference>
<evidence type="ECO:0000313" key="2">
    <source>
        <dbReference type="EMBL" id="MBU5483191.1"/>
    </source>
</evidence>
<gene>
    <name evidence="2" type="ORF">KQI86_02555</name>
</gene>
<dbReference type="RefSeq" id="WP_216437589.1">
    <property type="nucleotide sequence ID" value="NZ_JAHLQF010000001.1"/>
</dbReference>
<name>A0ABS6EER2_9CLOT</name>
<accession>A0ABS6EER2</accession>
<reference evidence="2 3" key="1">
    <citation type="submission" date="2021-06" db="EMBL/GenBank/DDBJ databases">
        <authorList>
            <person name="Sun Q."/>
            <person name="Li D."/>
        </authorList>
    </citation>
    <scope>NUCLEOTIDE SEQUENCE [LARGE SCALE GENOMIC DNA]</scope>
    <source>
        <strain evidence="2 3">MSJ-11</strain>
    </source>
</reference>
<protein>
    <submittedName>
        <fullName evidence="2">RelA/spoT family protein</fullName>
    </submittedName>
</protein>
<dbReference type="Proteomes" id="UP000726170">
    <property type="component" value="Unassembled WGS sequence"/>
</dbReference>
<dbReference type="CDD" id="cd05399">
    <property type="entry name" value="NT_Rel-Spo_like"/>
    <property type="match status" value="1"/>
</dbReference>
<evidence type="ECO:0000259" key="1">
    <source>
        <dbReference type="SMART" id="SM00954"/>
    </source>
</evidence>